<evidence type="ECO:0000313" key="2">
    <source>
        <dbReference type="EMBL" id="MDQ0545060.1"/>
    </source>
</evidence>
<feature type="region of interest" description="Disordered" evidence="1">
    <location>
        <begin position="1"/>
        <end position="30"/>
    </location>
</feature>
<dbReference type="Proteomes" id="UP001223420">
    <property type="component" value="Unassembled WGS sequence"/>
</dbReference>
<evidence type="ECO:0000313" key="3">
    <source>
        <dbReference type="Proteomes" id="UP001223420"/>
    </source>
</evidence>
<feature type="compositionally biased region" description="Polar residues" evidence="1">
    <location>
        <begin position="1"/>
        <end position="12"/>
    </location>
</feature>
<dbReference type="RefSeq" id="WP_230366787.1">
    <property type="nucleotide sequence ID" value="NZ_JAJALK010000007.1"/>
</dbReference>
<organism evidence="2 3">
    <name type="scientific">Methylobacterium brachiatum</name>
    <dbReference type="NCBI Taxonomy" id="269660"/>
    <lineage>
        <taxon>Bacteria</taxon>
        <taxon>Pseudomonadati</taxon>
        <taxon>Pseudomonadota</taxon>
        <taxon>Alphaproteobacteria</taxon>
        <taxon>Hyphomicrobiales</taxon>
        <taxon>Methylobacteriaceae</taxon>
        <taxon>Methylobacterium</taxon>
    </lineage>
</organism>
<comment type="caution">
    <text evidence="2">The sequence shown here is derived from an EMBL/GenBank/DDBJ whole genome shotgun (WGS) entry which is preliminary data.</text>
</comment>
<reference evidence="2" key="1">
    <citation type="submission" date="2023-07" db="EMBL/GenBank/DDBJ databases">
        <title>Genomic Encyclopedia of Type Strains, Phase IV (KMG-IV): sequencing the most valuable type-strain genomes for metagenomic binning, comparative biology and taxonomic classification.</title>
        <authorList>
            <person name="Goeker M."/>
        </authorList>
    </citation>
    <scope>NUCLEOTIDE SEQUENCE</scope>
    <source>
        <strain evidence="2">DSM 19569</strain>
    </source>
</reference>
<dbReference type="AlphaFoldDB" id="A0AAJ1TQH2"/>
<sequence>MTGSTPSGNDSTAAAKATGPSGGDANPLSGIEDGLQALLQQVTKAIAAYTTAGPVGLAASALSTSSKA</sequence>
<dbReference type="EMBL" id="JAUSWL010000007">
    <property type="protein sequence ID" value="MDQ0545060.1"/>
    <property type="molecule type" value="Genomic_DNA"/>
</dbReference>
<protein>
    <submittedName>
        <fullName evidence="2">Uncharacterized protein</fullName>
    </submittedName>
</protein>
<gene>
    <name evidence="2" type="ORF">QO001_003998</name>
</gene>
<accession>A0AAJ1TQH2</accession>
<evidence type="ECO:0000256" key="1">
    <source>
        <dbReference type="SAM" id="MobiDB-lite"/>
    </source>
</evidence>
<proteinExistence type="predicted"/>
<name>A0AAJ1TQH2_9HYPH</name>